<proteinExistence type="predicted"/>
<evidence type="ECO:0000313" key="3">
    <source>
        <dbReference type="EMBL" id="GAA3973829.1"/>
    </source>
</evidence>
<keyword evidence="2" id="KW-1133">Transmembrane helix</keyword>
<keyword evidence="2" id="KW-0812">Transmembrane</keyword>
<organism evidence="3 4">
    <name type="scientific">Mucilaginibacter dorajii</name>
    <dbReference type="NCBI Taxonomy" id="692994"/>
    <lineage>
        <taxon>Bacteria</taxon>
        <taxon>Pseudomonadati</taxon>
        <taxon>Bacteroidota</taxon>
        <taxon>Sphingobacteriia</taxon>
        <taxon>Sphingobacteriales</taxon>
        <taxon>Sphingobacteriaceae</taxon>
        <taxon>Mucilaginibacter</taxon>
    </lineage>
</organism>
<feature type="region of interest" description="Disordered" evidence="1">
    <location>
        <begin position="1"/>
        <end position="21"/>
    </location>
</feature>
<comment type="caution">
    <text evidence="3">The sequence shown here is derived from an EMBL/GenBank/DDBJ whole genome shotgun (WGS) entry which is preliminary data.</text>
</comment>
<gene>
    <name evidence="3" type="ORF">GCM10022210_25040</name>
</gene>
<evidence type="ECO:0000256" key="1">
    <source>
        <dbReference type="SAM" id="MobiDB-lite"/>
    </source>
</evidence>
<protein>
    <submittedName>
        <fullName evidence="3">Uncharacterized protein</fullName>
    </submittedName>
</protein>
<evidence type="ECO:0000256" key="2">
    <source>
        <dbReference type="SAM" id="Phobius"/>
    </source>
</evidence>
<reference evidence="4" key="1">
    <citation type="journal article" date="2019" name="Int. J. Syst. Evol. Microbiol.">
        <title>The Global Catalogue of Microorganisms (GCM) 10K type strain sequencing project: providing services to taxonomists for standard genome sequencing and annotation.</title>
        <authorList>
            <consortium name="The Broad Institute Genomics Platform"/>
            <consortium name="The Broad Institute Genome Sequencing Center for Infectious Disease"/>
            <person name="Wu L."/>
            <person name="Ma J."/>
        </authorList>
    </citation>
    <scope>NUCLEOTIDE SEQUENCE [LARGE SCALE GENOMIC DNA]</scope>
    <source>
        <strain evidence="4">JCM 16601</strain>
    </source>
</reference>
<keyword evidence="4" id="KW-1185">Reference proteome</keyword>
<feature type="transmembrane region" description="Helical" evidence="2">
    <location>
        <begin position="63"/>
        <end position="86"/>
    </location>
</feature>
<feature type="compositionally biased region" description="Basic and acidic residues" evidence="1">
    <location>
        <begin position="7"/>
        <end position="17"/>
    </location>
</feature>
<accession>A0ABP7PZ80</accession>
<evidence type="ECO:0000313" key="4">
    <source>
        <dbReference type="Proteomes" id="UP001500742"/>
    </source>
</evidence>
<feature type="transmembrane region" description="Helical" evidence="2">
    <location>
        <begin position="93"/>
        <end position="112"/>
    </location>
</feature>
<dbReference type="Proteomes" id="UP001500742">
    <property type="component" value="Unassembled WGS sequence"/>
</dbReference>
<sequence length="115" mass="12594">MISRLAEGADKNVKEKNNNCPIPDNNTTTMNFQSKKISLVILGVTAILCSRTLFFFFNDTEGPNLLIVGGLAVAIYLLAFAAYVFVPSKKQGLKKLSIAVCIQILSVIGLYFCMK</sequence>
<dbReference type="EMBL" id="BAAAZC010000019">
    <property type="protein sequence ID" value="GAA3973829.1"/>
    <property type="molecule type" value="Genomic_DNA"/>
</dbReference>
<keyword evidence="2" id="KW-0472">Membrane</keyword>
<name>A0ABP7PZ80_9SPHI</name>
<feature type="transmembrane region" description="Helical" evidence="2">
    <location>
        <begin position="37"/>
        <end position="57"/>
    </location>
</feature>